<name>A0A6S6T7J5_9BACT</name>
<dbReference type="Gene3D" id="3.90.1150.10">
    <property type="entry name" value="Aspartate Aminotransferase, domain 1"/>
    <property type="match status" value="1"/>
</dbReference>
<proteinExistence type="inferred from homology"/>
<dbReference type="AlphaFoldDB" id="A0A6S6T7J5"/>
<protein>
    <recommendedName>
        <fullName evidence="5">Aminotransferase</fullName>
        <ecNumber evidence="5">2.6.1.-</ecNumber>
    </recommendedName>
</protein>
<keyword evidence="2 5" id="KW-0032">Aminotransferase</keyword>
<comment type="similarity">
    <text evidence="5">Belongs to the class-I pyridoxal-phosphate-dependent aminotransferase family.</text>
</comment>
<dbReference type="EMBL" id="CACVAX010000043">
    <property type="protein sequence ID" value="CAA6815243.1"/>
    <property type="molecule type" value="Genomic_DNA"/>
</dbReference>
<keyword evidence="3 5" id="KW-0808">Transferase</keyword>
<dbReference type="GO" id="GO:0016212">
    <property type="term" value="F:kynurenine-oxoglutarate transaminase activity"/>
    <property type="evidence" value="ECO:0007669"/>
    <property type="project" value="TreeGrafter"/>
</dbReference>
<dbReference type="GO" id="GO:0030170">
    <property type="term" value="F:pyridoxal phosphate binding"/>
    <property type="evidence" value="ECO:0007669"/>
    <property type="project" value="InterPro"/>
</dbReference>
<dbReference type="PROSITE" id="PS00105">
    <property type="entry name" value="AA_TRANSFER_CLASS_1"/>
    <property type="match status" value="1"/>
</dbReference>
<sequence>MKLSNRAQNIAQSEIRAMSILCNEKKGLNMAQGLCDLEVPLPVVEGGKEGIDAGKNTYTSAYGNYKLREAIAQKQNDFYDQGVKAENVLVSLGATGAFYATAMSLLNEGDEVILFEPYYGYHVATLKSIGCKIKYIRTTPPLYDIDFNELKNAISKETKAILICNPSNPSGKVYSKNELETLSPIINDNDLFLFSDEMYEHFVYDGLEFVSALSLESLKERTVVISGFSKIYSITGWRLGYAITNVEIIDAASAFNDLVYVCPPAPLQHGILKGLNELPKSYYTNVAIEHQEKRDKFIKALNDAGLKAEYVKGAYYVLADISKLEGVDDKEKVLTLLEKTGIATVPARAFYQDSEGINLARFCFSKKDVELDEAIEKLKRLET</sequence>
<dbReference type="InterPro" id="IPR051326">
    <property type="entry name" value="Kynurenine-oxoglutarate_AT"/>
</dbReference>
<dbReference type="InterPro" id="IPR004838">
    <property type="entry name" value="NHTrfase_class1_PyrdxlP-BS"/>
</dbReference>
<evidence type="ECO:0000256" key="5">
    <source>
        <dbReference type="RuleBase" id="RU000481"/>
    </source>
</evidence>
<evidence type="ECO:0000256" key="4">
    <source>
        <dbReference type="ARBA" id="ARBA00022898"/>
    </source>
</evidence>
<keyword evidence="4" id="KW-0663">Pyridoxal phosphate</keyword>
<reference evidence="7" key="1">
    <citation type="submission" date="2020-01" db="EMBL/GenBank/DDBJ databases">
        <authorList>
            <person name="Meier V. D."/>
            <person name="Meier V D."/>
        </authorList>
    </citation>
    <scope>NUCLEOTIDE SEQUENCE</scope>
    <source>
        <strain evidence="7">HLG_WM_MAG_04</strain>
    </source>
</reference>
<gene>
    <name evidence="7" type="ORF">HELGO_WM6807</name>
</gene>
<dbReference type="SUPFAM" id="SSF53383">
    <property type="entry name" value="PLP-dependent transferases"/>
    <property type="match status" value="1"/>
</dbReference>
<dbReference type="InterPro" id="IPR015422">
    <property type="entry name" value="PyrdxlP-dep_Trfase_small"/>
</dbReference>
<dbReference type="InterPro" id="IPR015421">
    <property type="entry name" value="PyrdxlP-dep_Trfase_major"/>
</dbReference>
<evidence type="ECO:0000259" key="6">
    <source>
        <dbReference type="Pfam" id="PF00155"/>
    </source>
</evidence>
<dbReference type="GO" id="GO:0005737">
    <property type="term" value="C:cytoplasm"/>
    <property type="evidence" value="ECO:0007669"/>
    <property type="project" value="TreeGrafter"/>
</dbReference>
<dbReference type="InterPro" id="IPR004839">
    <property type="entry name" value="Aminotransferase_I/II_large"/>
</dbReference>
<evidence type="ECO:0000256" key="3">
    <source>
        <dbReference type="ARBA" id="ARBA00022679"/>
    </source>
</evidence>
<dbReference type="PANTHER" id="PTHR43807:SF20">
    <property type="entry name" value="FI04487P"/>
    <property type="match status" value="1"/>
</dbReference>
<evidence type="ECO:0000256" key="1">
    <source>
        <dbReference type="ARBA" id="ARBA00001933"/>
    </source>
</evidence>
<dbReference type="EC" id="2.6.1.-" evidence="5"/>
<evidence type="ECO:0000313" key="7">
    <source>
        <dbReference type="EMBL" id="CAA6815243.1"/>
    </source>
</evidence>
<dbReference type="Pfam" id="PF00155">
    <property type="entry name" value="Aminotran_1_2"/>
    <property type="match status" value="1"/>
</dbReference>
<dbReference type="Gene3D" id="3.40.640.10">
    <property type="entry name" value="Type I PLP-dependent aspartate aminotransferase-like (Major domain)"/>
    <property type="match status" value="1"/>
</dbReference>
<dbReference type="PANTHER" id="PTHR43807">
    <property type="entry name" value="FI04487P"/>
    <property type="match status" value="1"/>
</dbReference>
<evidence type="ECO:0000256" key="2">
    <source>
        <dbReference type="ARBA" id="ARBA00022576"/>
    </source>
</evidence>
<accession>A0A6S6T7J5</accession>
<dbReference type="CDD" id="cd00609">
    <property type="entry name" value="AAT_like"/>
    <property type="match status" value="1"/>
</dbReference>
<feature type="domain" description="Aminotransferase class I/classII large" evidence="6">
    <location>
        <begin position="26"/>
        <end position="378"/>
    </location>
</feature>
<comment type="cofactor">
    <cofactor evidence="1 5">
        <name>pyridoxal 5'-phosphate</name>
        <dbReference type="ChEBI" id="CHEBI:597326"/>
    </cofactor>
</comment>
<dbReference type="InterPro" id="IPR015424">
    <property type="entry name" value="PyrdxlP-dep_Trfase"/>
</dbReference>
<organism evidence="7">
    <name type="scientific">uncultured Sulfurovum sp</name>
    <dbReference type="NCBI Taxonomy" id="269237"/>
    <lineage>
        <taxon>Bacteria</taxon>
        <taxon>Pseudomonadati</taxon>
        <taxon>Campylobacterota</taxon>
        <taxon>Epsilonproteobacteria</taxon>
        <taxon>Campylobacterales</taxon>
        <taxon>Sulfurovaceae</taxon>
        <taxon>Sulfurovum</taxon>
        <taxon>environmental samples</taxon>
    </lineage>
</organism>